<keyword evidence="3" id="KW-0472">Membrane</keyword>
<protein>
    <submittedName>
        <fullName evidence="6">Hemolysin D</fullName>
    </submittedName>
</protein>
<gene>
    <name evidence="6" type="ORF">CEG18_27290</name>
</gene>
<dbReference type="InterPro" id="IPR058625">
    <property type="entry name" value="MdtA-like_BSH"/>
</dbReference>
<dbReference type="Pfam" id="PF25954">
    <property type="entry name" value="Beta-barrel_RND_2"/>
    <property type="match status" value="1"/>
</dbReference>
<feature type="coiled-coil region" evidence="2">
    <location>
        <begin position="134"/>
        <end position="168"/>
    </location>
</feature>
<evidence type="ECO:0000256" key="3">
    <source>
        <dbReference type="SAM" id="Phobius"/>
    </source>
</evidence>
<dbReference type="Gene3D" id="2.40.50.100">
    <property type="match status" value="1"/>
</dbReference>
<dbReference type="Gene3D" id="1.10.287.470">
    <property type="entry name" value="Helix hairpin bin"/>
    <property type="match status" value="1"/>
</dbReference>
<feature type="transmembrane region" description="Helical" evidence="3">
    <location>
        <begin position="28"/>
        <end position="48"/>
    </location>
</feature>
<dbReference type="GO" id="GO:0055085">
    <property type="term" value="P:transmembrane transport"/>
    <property type="evidence" value="ECO:0007669"/>
    <property type="project" value="InterPro"/>
</dbReference>
<feature type="coiled-coil region" evidence="2">
    <location>
        <begin position="207"/>
        <end position="241"/>
    </location>
</feature>
<evidence type="ECO:0000259" key="4">
    <source>
        <dbReference type="Pfam" id="PF25917"/>
    </source>
</evidence>
<dbReference type="SUPFAM" id="SSF111369">
    <property type="entry name" value="HlyD-like secretion proteins"/>
    <property type="match status" value="2"/>
</dbReference>
<dbReference type="InterPro" id="IPR050739">
    <property type="entry name" value="MFP"/>
</dbReference>
<organism evidence="6 7">
    <name type="scientific">Pseudomonas nitroreducens</name>
    <dbReference type="NCBI Taxonomy" id="46680"/>
    <lineage>
        <taxon>Bacteria</taxon>
        <taxon>Pseudomonadati</taxon>
        <taxon>Pseudomonadota</taxon>
        <taxon>Gammaproteobacteria</taxon>
        <taxon>Pseudomonadales</taxon>
        <taxon>Pseudomonadaceae</taxon>
        <taxon>Pseudomonas</taxon>
    </lineage>
</organism>
<comment type="caution">
    <text evidence="6">The sequence shown here is derived from an EMBL/GenBank/DDBJ whole genome shotgun (WGS) entry which is preliminary data.</text>
</comment>
<dbReference type="Proteomes" id="UP000198145">
    <property type="component" value="Unassembled WGS sequence"/>
</dbReference>
<accession>A0A2D0AC70</accession>
<dbReference type="AlphaFoldDB" id="A0A2D0AC70"/>
<evidence type="ECO:0000256" key="1">
    <source>
        <dbReference type="ARBA" id="ARBA00009477"/>
    </source>
</evidence>
<evidence type="ECO:0000313" key="6">
    <source>
        <dbReference type="EMBL" id="OWP47859.1"/>
    </source>
</evidence>
<feature type="domain" description="Multidrug resistance protein MdtA-like barrel-sandwich hybrid" evidence="4">
    <location>
        <begin position="67"/>
        <end position="271"/>
    </location>
</feature>
<dbReference type="Gene3D" id="2.40.30.170">
    <property type="match status" value="1"/>
</dbReference>
<sequence>MNIAVDDPQANAAEQKAQIDRKRRQSRLTWLGGGILAAVALGYGLYWADIGRYQEETDDAYVRADWITISPKVSGYVAEVLVEDNQRVAAGTPLVRLQERDYQARAQQARARQTEARAAIATQQAALVTLDAQLKEQKALIDQAGADIDSARAERQRAQLDFQRYRDLVAQHAASNQRLESVTADFARARSAFNRAEAAASRQRTRLSVLQASRDQAVAQLQQQQARAAGADASLALAENELEDTLIRAPIAGVVGQRRVRQRQYVTPGLPLLALVPVEQSYVVANYKETQLRRMRPGQPVEVRVDSFPDRVLHGRVESFSPGSGAIFALLPPDNATGNFTKIVQRFPVKITLDPDARRQLPILPGMSVIAEVDTRDSAEAQPDGQ</sequence>
<dbReference type="PANTHER" id="PTHR30386:SF24">
    <property type="entry name" value="MULTIDRUG RESISTANCE EFFLUX PUMP"/>
    <property type="match status" value="1"/>
</dbReference>
<evidence type="ECO:0000256" key="2">
    <source>
        <dbReference type="SAM" id="Coils"/>
    </source>
</evidence>
<feature type="domain" description="CusB-like beta-barrel" evidence="5">
    <location>
        <begin position="283"/>
        <end position="322"/>
    </location>
</feature>
<dbReference type="EMBL" id="NJBA01000012">
    <property type="protein sequence ID" value="OWP47859.1"/>
    <property type="molecule type" value="Genomic_DNA"/>
</dbReference>
<evidence type="ECO:0000259" key="5">
    <source>
        <dbReference type="Pfam" id="PF25954"/>
    </source>
</evidence>
<dbReference type="RefSeq" id="WP_088421565.1">
    <property type="nucleotide sequence ID" value="NZ_NJBA01000012.1"/>
</dbReference>
<name>A0A2D0AC70_PSENT</name>
<comment type="similarity">
    <text evidence="1">Belongs to the membrane fusion protein (MFP) (TC 8.A.1) family.</text>
</comment>
<dbReference type="InterPro" id="IPR058792">
    <property type="entry name" value="Beta-barrel_RND_2"/>
</dbReference>
<dbReference type="PANTHER" id="PTHR30386">
    <property type="entry name" value="MEMBRANE FUSION SUBUNIT OF EMRAB-TOLC MULTIDRUG EFFLUX PUMP"/>
    <property type="match status" value="1"/>
</dbReference>
<evidence type="ECO:0000313" key="7">
    <source>
        <dbReference type="Proteomes" id="UP000198145"/>
    </source>
</evidence>
<proteinExistence type="inferred from homology"/>
<reference evidence="6 7" key="1">
    <citation type="submission" date="2017-06" db="EMBL/GenBank/DDBJ databases">
        <title>Draft genome of Pseudomonas nitroreducens DF05.</title>
        <authorList>
            <person name="Iyer R."/>
        </authorList>
    </citation>
    <scope>NUCLEOTIDE SEQUENCE [LARGE SCALE GENOMIC DNA]</scope>
    <source>
        <strain evidence="6 7">DF05</strain>
    </source>
</reference>
<keyword evidence="3" id="KW-0812">Transmembrane</keyword>
<dbReference type="PRINTS" id="PR01490">
    <property type="entry name" value="RTXTOXIND"/>
</dbReference>
<dbReference type="Pfam" id="PF25917">
    <property type="entry name" value="BSH_RND"/>
    <property type="match status" value="1"/>
</dbReference>
<keyword evidence="2" id="KW-0175">Coiled coil</keyword>
<keyword evidence="3" id="KW-1133">Transmembrane helix</keyword>